<evidence type="ECO:0000313" key="3">
    <source>
        <dbReference type="EMBL" id="ELZ96975.1"/>
    </source>
</evidence>
<evidence type="ECO:0000313" key="4">
    <source>
        <dbReference type="Proteomes" id="UP000011550"/>
    </source>
</evidence>
<organism evidence="3 4">
    <name type="scientific">Haloferax mucosum ATCC BAA-1512</name>
    <dbReference type="NCBI Taxonomy" id="662479"/>
    <lineage>
        <taxon>Archaea</taxon>
        <taxon>Methanobacteriati</taxon>
        <taxon>Methanobacteriota</taxon>
        <taxon>Stenosarchaea group</taxon>
        <taxon>Halobacteria</taxon>
        <taxon>Halobacteriales</taxon>
        <taxon>Haloferacaceae</taxon>
        <taxon>Haloferax</taxon>
    </lineage>
</organism>
<comment type="caution">
    <text evidence="3">The sequence shown here is derived from an EMBL/GenBank/DDBJ whole genome shotgun (WGS) entry which is preliminary data.</text>
</comment>
<keyword evidence="1" id="KW-1133">Transmembrane helix</keyword>
<gene>
    <name evidence="3" type="ORF">C440_04338</name>
</gene>
<name>M0IJP7_9EURY</name>
<dbReference type="AlphaFoldDB" id="M0IJP7"/>
<feature type="transmembrane region" description="Helical" evidence="1">
    <location>
        <begin position="132"/>
        <end position="150"/>
    </location>
</feature>
<dbReference type="Pfam" id="PF26496">
    <property type="entry name" value="DUF8163"/>
    <property type="match status" value="1"/>
</dbReference>
<reference evidence="3 4" key="1">
    <citation type="journal article" date="2014" name="PLoS Genet.">
        <title>Phylogenetically driven sequencing of extremely halophilic archaea reveals strategies for static and dynamic osmo-response.</title>
        <authorList>
            <person name="Becker E.A."/>
            <person name="Seitzer P.M."/>
            <person name="Tritt A."/>
            <person name="Larsen D."/>
            <person name="Krusor M."/>
            <person name="Yao A.I."/>
            <person name="Wu D."/>
            <person name="Madern D."/>
            <person name="Eisen J.A."/>
            <person name="Darling A.E."/>
            <person name="Facciotti M.T."/>
        </authorList>
    </citation>
    <scope>NUCLEOTIDE SEQUENCE [LARGE SCALE GENOMIC DNA]</scope>
    <source>
        <strain evidence="3 4">ATCC BAA-1512</strain>
    </source>
</reference>
<dbReference type="Proteomes" id="UP000011550">
    <property type="component" value="Unassembled WGS sequence"/>
</dbReference>
<dbReference type="OrthoDB" id="293643at2157"/>
<dbReference type="InterPro" id="IPR058477">
    <property type="entry name" value="DUF8163"/>
</dbReference>
<sequence>METTQNQRIPTIRAVLESNELTPADAVGVFLLTAALTTTSGLWGVVAGLSVLGVALVATGPATFVLAQLWAVSLLSGETAFPVAAAQVATLPLLVSATCSWPPDRTRLGRLTAAYVVAGGGVWLLWTGLRWPWQSAFVFVTLAAFVSYALHRYELVAVGAVTPDPEADR</sequence>
<evidence type="ECO:0000259" key="2">
    <source>
        <dbReference type="Pfam" id="PF26496"/>
    </source>
</evidence>
<keyword evidence="4" id="KW-1185">Reference proteome</keyword>
<keyword evidence="1" id="KW-0472">Membrane</keyword>
<dbReference type="EMBL" id="AOLN01000006">
    <property type="protein sequence ID" value="ELZ96975.1"/>
    <property type="molecule type" value="Genomic_DNA"/>
</dbReference>
<evidence type="ECO:0000256" key="1">
    <source>
        <dbReference type="SAM" id="Phobius"/>
    </source>
</evidence>
<feature type="transmembrane region" description="Helical" evidence="1">
    <location>
        <begin position="52"/>
        <end position="73"/>
    </location>
</feature>
<keyword evidence="1" id="KW-0812">Transmembrane</keyword>
<feature type="transmembrane region" description="Helical" evidence="1">
    <location>
        <begin position="79"/>
        <end position="101"/>
    </location>
</feature>
<protein>
    <recommendedName>
        <fullName evidence="2">DUF8163 domain-containing protein</fullName>
    </recommendedName>
</protein>
<accession>M0IJP7</accession>
<dbReference type="RefSeq" id="WP_008318588.1">
    <property type="nucleotide sequence ID" value="NZ_AOLN01000006.1"/>
</dbReference>
<feature type="domain" description="DUF8163" evidence="2">
    <location>
        <begin position="6"/>
        <end position="164"/>
    </location>
</feature>
<dbReference type="PATRIC" id="fig|662479.7.peg.893"/>
<proteinExistence type="predicted"/>
<feature type="transmembrane region" description="Helical" evidence="1">
    <location>
        <begin position="108"/>
        <end position="126"/>
    </location>
</feature>
<dbReference type="STRING" id="662479.C440_04338"/>